<sequence length="91" mass="10244">MAENRINMALEANLQQENVAVEANNIENGKSMPKMQRLDCIYDDEPLGFEKDPVSPNQKMQAQDPLQEIDIGDNSIKRPTYISANIPDGLR</sequence>
<name>A0A392R8H4_9FABA</name>
<dbReference type="EMBL" id="LXQA010194777">
    <property type="protein sequence ID" value="MCI32354.1"/>
    <property type="molecule type" value="Genomic_DNA"/>
</dbReference>
<dbReference type="AlphaFoldDB" id="A0A392R8H4"/>
<accession>A0A392R8H4</accession>
<reference evidence="1 2" key="1">
    <citation type="journal article" date="2018" name="Front. Plant Sci.">
        <title>Red Clover (Trifolium pratense) and Zigzag Clover (T. medium) - A Picture of Genomic Similarities and Differences.</title>
        <authorList>
            <person name="Dluhosova J."/>
            <person name="Istvanek J."/>
            <person name="Nedelnik J."/>
            <person name="Repkova J."/>
        </authorList>
    </citation>
    <scope>NUCLEOTIDE SEQUENCE [LARGE SCALE GENOMIC DNA]</scope>
    <source>
        <strain evidence="2">cv. 10/8</strain>
        <tissue evidence="1">Leaf</tissue>
    </source>
</reference>
<dbReference type="Proteomes" id="UP000265520">
    <property type="component" value="Unassembled WGS sequence"/>
</dbReference>
<evidence type="ECO:0000313" key="2">
    <source>
        <dbReference type="Proteomes" id="UP000265520"/>
    </source>
</evidence>
<organism evidence="1 2">
    <name type="scientific">Trifolium medium</name>
    <dbReference type="NCBI Taxonomy" id="97028"/>
    <lineage>
        <taxon>Eukaryota</taxon>
        <taxon>Viridiplantae</taxon>
        <taxon>Streptophyta</taxon>
        <taxon>Embryophyta</taxon>
        <taxon>Tracheophyta</taxon>
        <taxon>Spermatophyta</taxon>
        <taxon>Magnoliopsida</taxon>
        <taxon>eudicotyledons</taxon>
        <taxon>Gunneridae</taxon>
        <taxon>Pentapetalae</taxon>
        <taxon>rosids</taxon>
        <taxon>fabids</taxon>
        <taxon>Fabales</taxon>
        <taxon>Fabaceae</taxon>
        <taxon>Papilionoideae</taxon>
        <taxon>50 kb inversion clade</taxon>
        <taxon>NPAAA clade</taxon>
        <taxon>Hologalegina</taxon>
        <taxon>IRL clade</taxon>
        <taxon>Trifolieae</taxon>
        <taxon>Trifolium</taxon>
    </lineage>
</organism>
<comment type="caution">
    <text evidence="1">The sequence shown here is derived from an EMBL/GenBank/DDBJ whole genome shotgun (WGS) entry which is preliminary data.</text>
</comment>
<proteinExistence type="predicted"/>
<evidence type="ECO:0000313" key="1">
    <source>
        <dbReference type="EMBL" id="MCI32354.1"/>
    </source>
</evidence>
<feature type="non-terminal residue" evidence="1">
    <location>
        <position position="91"/>
    </location>
</feature>
<keyword evidence="2" id="KW-1185">Reference proteome</keyword>
<protein>
    <submittedName>
        <fullName evidence="1">Uncharacterized protein</fullName>
    </submittedName>
</protein>